<accession>A0A4U5NXX6</accession>
<dbReference type="EMBL" id="AZBU02000003">
    <property type="protein sequence ID" value="TKR88467.1"/>
    <property type="molecule type" value="Genomic_DNA"/>
</dbReference>
<keyword evidence="1" id="KW-0812">Transmembrane</keyword>
<gene>
    <name evidence="2" type="ORF">L596_012706</name>
</gene>
<evidence type="ECO:0000313" key="2">
    <source>
        <dbReference type="EMBL" id="TKR88467.1"/>
    </source>
</evidence>
<evidence type="ECO:0000256" key="1">
    <source>
        <dbReference type="SAM" id="Phobius"/>
    </source>
</evidence>
<reference evidence="2 3" key="1">
    <citation type="journal article" date="2015" name="Genome Biol.">
        <title>Comparative genomics of Steinernema reveals deeply conserved gene regulatory networks.</title>
        <authorList>
            <person name="Dillman A.R."/>
            <person name="Macchietto M."/>
            <person name="Porter C.F."/>
            <person name="Rogers A."/>
            <person name="Williams B."/>
            <person name="Antoshechkin I."/>
            <person name="Lee M.M."/>
            <person name="Goodwin Z."/>
            <person name="Lu X."/>
            <person name="Lewis E.E."/>
            <person name="Goodrich-Blair H."/>
            <person name="Stock S.P."/>
            <person name="Adams B.J."/>
            <person name="Sternberg P.W."/>
            <person name="Mortazavi A."/>
        </authorList>
    </citation>
    <scope>NUCLEOTIDE SEQUENCE [LARGE SCALE GENOMIC DNA]</scope>
    <source>
        <strain evidence="2 3">ALL</strain>
    </source>
</reference>
<keyword evidence="1" id="KW-1133">Transmembrane helix</keyword>
<organism evidence="2 3">
    <name type="scientific">Steinernema carpocapsae</name>
    <name type="common">Entomopathogenic nematode</name>
    <dbReference type="NCBI Taxonomy" id="34508"/>
    <lineage>
        <taxon>Eukaryota</taxon>
        <taxon>Metazoa</taxon>
        <taxon>Ecdysozoa</taxon>
        <taxon>Nematoda</taxon>
        <taxon>Chromadorea</taxon>
        <taxon>Rhabditida</taxon>
        <taxon>Tylenchina</taxon>
        <taxon>Panagrolaimomorpha</taxon>
        <taxon>Strongyloidoidea</taxon>
        <taxon>Steinernematidae</taxon>
        <taxon>Steinernema</taxon>
    </lineage>
</organism>
<sequence>MSGSVKREDKKGPRLHFVFFMSFLLALLYRLRPKTVKLDISVSRYESPKLTQIPQQTFQTFDYKCTLLDLTKARYNSFDAHFRSTMYTSKMERLRVRRAVCFFGPPCNWLIGYPELKFFHNCEQNNLKF</sequence>
<dbReference type="AlphaFoldDB" id="A0A4U5NXX6"/>
<keyword evidence="1" id="KW-0472">Membrane</keyword>
<evidence type="ECO:0000313" key="3">
    <source>
        <dbReference type="Proteomes" id="UP000298663"/>
    </source>
</evidence>
<protein>
    <submittedName>
        <fullName evidence="2">Uncharacterized protein</fullName>
    </submittedName>
</protein>
<dbReference type="Proteomes" id="UP000298663">
    <property type="component" value="Unassembled WGS sequence"/>
</dbReference>
<comment type="caution">
    <text evidence="2">The sequence shown here is derived from an EMBL/GenBank/DDBJ whole genome shotgun (WGS) entry which is preliminary data.</text>
</comment>
<name>A0A4U5NXX6_STECR</name>
<proteinExistence type="predicted"/>
<keyword evidence="3" id="KW-1185">Reference proteome</keyword>
<feature type="transmembrane region" description="Helical" evidence="1">
    <location>
        <begin position="15"/>
        <end position="31"/>
    </location>
</feature>
<reference evidence="2 3" key="2">
    <citation type="journal article" date="2019" name="G3 (Bethesda)">
        <title>Hybrid Assembly of the Genome of the Entomopathogenic Nematode Steinernema carpocapsae Identifies the X-Chromosome.</title>
        <authorList>
            <person name="Serra L."/>
            <person name="Macchietto M."/>
            <person name="Macias-Munoz A."/>
            <person name="McGill C.J."/>
            <person name="Rodriguez I.M."/>
            <person name="Rodriguez B."/>
            <person name="Murad R."/>
            <person name="Mortazavi A."/>
        </authorList>
    </citation>
    <scope>NUCLEOTIDE SEQUENCE [LARGE SCALE GENOMIC DNA]</scope>
    <source>
        <strain evidence="2 3">ALL</strain>
    </source>
</reference>